<protein>
    <submittedName>
        <fullName evidence="2">Uncharacterized protein</fullName>
    </submittedName>
</protein>
<reference evidence="2" key="1">
    <citation type="submission" date="2022-11" db="UniProtKB">
        <authorList>
            <consortium name="WormBaseParasite"/>
        </authorList>
    </citation>
    <scope>IDENTIFICATION</scope>
</reference>
<proteinExistence type="predicted"/>
<sequence>MDIYVHVKLASSTRVLMRSTDREGYALLNRTNALMARTNVLLMQFARIPQMGTFVDADLDTSISHQILTGRFGIISSRINVTVRNL</sequence>
<evidence type="ECO:0000313" key="2">
    <source>
        <dbReference type="WBParaSite" id="PEQ_0000167401-mRNA-1"/>
    </source>
</evidence>
<accession>A0A914R4X9</accession>
<keyword evidence="1" id="KW-1185">Reference proteome</keyword>
<name>A0A914R4X9_PAREQ</name>
<dbReference type="WBParaSite" id="PEQ_0000167401-mRNA-1">
    <property type="protein sequence ID" value="PEQ_0000167401-mRNA-1"/>
    <property type="gene ID" value="PEQ_0000167401"/>
</dbReference>
<evidence type="ECO:0000313" key="1">
    <source>
        <dbReference type="Proteomes" id="UP000887564"/>
    </source>
</evidence>
<dbReference type="Proteomes" id="UP000887564">
    <property type="component" value="Unplaced"/>
</dbReference>
<dbReference type="AlphaFoldDB" id="A0A914R4X9"/>
<organism evidence="1 2">
    <name type="scientific">Parascaris equorum</name>
    <name type="common">Equine roundworm</name>
    <dbReference type="NCBI Taxonomy" id="6256"/>
    <lineage>
        <taxon>Eukaryota</taxon>
        <taxon>Metazoa</taxon>
        <taxon>Ecdysozoa</taxon>
        <taxon>Nematoda</taxon>
        <taxon>Chromadorea</taxon>
        <taxon>Rhabditida</taxon>
        <taxon>Spirurina</taxon>
        <taxon>Ascaridomorpha</taxon>
        <taxon>Ascaridoidea</taxon>
        <taxon>Ascarididae</taxon>
        <taxon>Parascaris</taxon>
    </lineage>
</organism>